<organism evidence="17 18">
    <name type="scientific">Mesocricetus auratus</name>
    <name type="common">Golden hamster</name>
    <dbReference type="NCBI Taxonomy" id="10036"/>
    <lineage>
        <taxon>Eukaryota</taxon>
        <taxon>Metazoa</taxon>
        <taxon>Chordata</taxon>
        <taxon>Craniata</taxon>
        <taxon>Vertebrata</taxon>
        <taxon>Euteleostomi</taxon>
        <taxon>Mammalia</taxon>
        <taxon>Eutheria</taxon>
        <taxon>Euarchontoglires</taxon>
        <taxon>Glires</taxon>
        <taxon>Rodentia</taxon>
        <taxon>Myomorpha</taxon>
        <taxon>Muroidea</taxon>
        <taxon>Cricetidae</taxon>
        <taxon>Cricetinae</taxon>
        <taxon>Mesocricetus</taxon>
    </lineage>
</organism>
<feature type="transmembrane region" description="Helical" evidence="15">
    <location>
        <begin position="98"/>
        <end position="120"/>
    </location>
</feature>
<dbReference type="OrthoDB" id="9579149at2759"/>
<dbReference type="GO" id="GO:0004930">
    <property type="term" value="F:G protein-coupled receptor activity"/>
    <property type="evidence" value="ECO:0007669"/>
    <property type="project" value="UniProtKB-KW"/>
</dbReference>
<evidence type="ECO:0000313" key="17">
    <source>
        <dbReference type="Proteomes" id="UP000886700"/>
    </source>
</evidence>
<dbReference type="PROSITE" id="PS00237">
    <property type="entry name" value="G_PROTEIN_RECEP_F1_1"/>
    <property type="match status" value="1"/>
</dbReference>
<dbReference type="KEGG" id="maua:101839080"/>
<dbReference type="CDD" id="cd15945">
    <property type="entry name" value="7tmA_OR5C1-like"/>
    <property type="match status" value="1"/>
</dbReference>
<evidence type="ECO:0000256" key="4">
    <source>
        <dbReference type="ARBA" id="ARBA00022475"/>
    </source>
</evidence>
<accession>A0A1U7QES5</accession>
<evidence type="ECO:0000256" key="3">
    <source>
        <dbReference type="ARBA" id="ARBA00010663"/>
    </source>
</evidence>
<comment type="subcellular location">
    <subcellularLocation>
        <location evidence="2 15">Cell membrane</location>
        <topology evidence="2 15">Multi-pass membrane protein</topology>
    </subcellularLocation>
</comment>
<evidence type="ECO:0000256" key="13">
    <source>
        <dbReference type="ARBA" id="ARBA00023224"/>
    </source>
</evidence>
<feature type="transmembrane region" description="Helical" evidence="15">
    <location>
        <begin position="242"/>
        <end position="260"/>
    </location>
</feature>
<dbReference type="InterPro" id="IPR017452">
    <property type="entry name" value="GPCR_Rhodpsn_7TM"/>
</dbReference>
<comment type="similarity">
    <text evidence="3 14">Belongs to the G-protein coupled receptor 1 family.</text>
</comment>
<keyword evidence="5 15" id="KW-0716">Sensory transduction</keyword>
<dbReference type="PRINTS" id="PR00245">
    <property type="entry name" value="OLFACTORYR"/>
</dbReference>
<proteinExistence type="inferred from homology"/>
<dbReference type="Gene3D" id="1.20.1070.10">
    <property type="entry name" value="Rhodopsin 7-helix transmembrane proteins"/>
    <property type="match status" value="1"/>
</dbReference>
<keyword evidence="12" id="KW-0325">Glycoprotein</keyword>
<keyword evidence="9 14" id="KW-0297">G-protein coupled receptor</keyword>
<protein>
    <recommendedName>
        <fullName evidence="15">Olfactory receptor</fullName>
    </recommendedName>
</protein>
<dbReference type="GO" id="GO:0005886">
    <property type="term" value="C:plasma membrane"/>
    <property type="evidence" value="ECO:0007669"/>
    <property type="project" value="UniProtKB-SubCell"/>
</dbReference>
<reference evidence="18" key="1">
    <citation type="submission" date="2025-08" db="UniProtKB">
        <authorList>
            <consortium name="RefSeq"/>
        </authorList>
    </citation>
    <scope>IDENTIFICATION</scope>
    <source>
        <tissue evidence="18">Liver</tissue>
    </source>
</reference>
<keyword evidence="8 15" id="KW-1133">Transmembrane helix</keyword>
<keyword evidence="7 15" id="KW-0552">Olfaction</keyword>
<dbReference type="AlphaFoldDB" id="A0A1U7QES5"/>
<name>A0A1U7QES5_MESAU</name>
<dbReference type="PRINTS" id="PR00237">
    <property type="entry name" value="GPCRRHODOPSN"/>
</dbReference>
<evidence type="ECO:0000256" key="15">
    <source>
        <dbReference type="RuleBase" id="RU363047"/>
    </source>
</evidence>
<dbReference type="RefSeq" id="XP_005064648.1">
    <property type="nucleotide sequence ID" value="XM_005064591.3"/>
</dbReference>
<dbReference type="PROSITE" id="PS50262">
    <property type="entry name" value="G_PROTEIN_RECEP_F1_2"/>
    <property type="match status" value="1"/>
</dbReference>
<evidence type="ECO:0000256" key="6">
    <source>
        <dbReference type="ARBA" id="ARBA00022692"/>
    </source>
</evidence>
<dbReference type="FunFam" id="1.10.1220.70:FF:000001">
    <property type="entry name" value="Olfactory receptor"/>
    <property type="match status" value="1"/>
</dbReference>
<evidence type="ECO:0000313" key="18">
    <source>
        <dbReference type="RefSeq" id="XP_005064648.1"/>
    </source>
</evidence>
<evidence type="ECO:0000256" key="1">
    <source>
        <dbReference type="ARBA" id="ARBA00002936"/>
    </source>
</evidence>
<keyword evidence="11 14" id="KW-0675">Receptor</keyword>
<evidence type="ECO:0000256" key="10">
    <source>
        <dbReference type="ARBA" id="ARBA00023136"/>
    </source>
</evidence>
<evidence type="ECO:0000259" key="16">
    <source>
        <dbReference type="PROSITE" id="PS50262"/>
    </source>
</evidence>
<dbReference type="Pfam" id="PF13853">
    <property type="entry name" value="7tm_4"/>
    <property type="match status" value="1"/>
</dbReference>
<keyword evidence="4 15" id="KW-1003">Cell membrane</keyword>
<feature type="transmembrane region" description="Helical" evidence="15">
    <location>
        <begin position="275"/>
        <end position="293"/>
    </location>
</feature>
<dbReference type="InterPro" id="IPR000276">
    <property type="entry name" value="GPCR_Rhodpsn"/>
</dbReference>
<evidence type="ECO:0000256" key="5">
    <source>
        <dbReference type="ARBA" id="ARBA00022606"/>
    </source>
</evidence>
<evidence type="ECO:0000256" key="8">
    <source>
        <dbReference type="ARBA" id="ARBA00022989"/>
    </source>
</evidence>
<keyword evidence="10 15" id="KW-0472">Membrane</keyword>
<feature type="domain" description="G-protein coupled receptors family 1 profile" evidence="16">
    <location>
        <begin position="41"/>
        <end position="290"/>
    </location>
</feature>
<evidence type="ECO:0000256" key="11">
    <source>
        <dbReference type="ARBA" id="ARBA00023170"/>
    </source>
</evidence>
<evidence type="ECO:0000256" key="9">
    <source>
        <dbReference type="ARBA" id="ARBA00023040"/>
    </source>
</evidence>
<dbReference type="SUPFAM" id="SSF81321">
    <property type="entry name" value="Family A G protein-coupled receptor-like"/>
    <property type="match status" value="1"/>
</dbReference>
<dbReference type="InterPro" id="IPR000725">
    <property type="entry name" value="Olfact_rcpt"/>
</dbReference>
<gene>
    <name evidence="18" type="primary">LOC101839080</name>
</gene>
<feature type="transmembrane region" description="Helical" evidence="15">
    <location>
        <begin position="140"/>
        <end position="158"/>
    </location>
</feature>
<dbReference type="eggNOG" id="ENOG502RF13">
    <property type="taxonomic scope" value="Eukaryota"/>
</dbReference>
<comment type="function">
    <text evidence="1">Odorant receptor.</text>
</comment>
<feature type="transmembrane region" description="Helical" evidence="15">
    <location>
        <begin position="60"/>
        <end position="78"/>
    </location>
</feature>
<evidence type="ECO:0000256" key="2">
    <source>
        <dbReference type="ARBA" id="ARBA00004651"/>
    </source>
</evidence>
<dbReference type="FunFam" id="1.20.1070.10:FF:000003">
    <property type="entry name" value="Olfactory receptor"/>
    <property type="match status" value="1"/>
</dbReference>
<dbReference type="Proteomes" id="UP000886700">
    <property type="component" value="Unplaced"/>
</dbReference>
<dbReference type="GO" id="GO:0004984">
    <property type="term" value="F:olfactory receptor activity"/>
    <property type="evidence" value="ECO:0007669"/>
    <property type="project" value="InterPro"/>
</dbReference>
<sequence>MDEENCSSLPDFFLLGISSNPDMKGGLFAVFLVVYLIILLANVGMIILIKMDPQLHTPMYFFLSHLAFSDLSYSSAVGPKMLLDLLIENNPISFVGCFIQFLLVCTFIDIECMLLAVMAFDRYKAISNPLMYAVDMSSRLCYQFITGIYLLGTIDGLIRTSLAFTLCFCGSTRINQFFCDFPAVLLLSCSDTQLNELVLFTLFGFIELSTISGVLVSYCYIISSVLKISSAGGRSKAFSTCASHLTAVGIFQGTMLFMYFRPSSAYSLDQDKMTSVFYLLLIPMLNPLIYSLRNKDVKEAMVRLRNKRLI</sequence>
<dbReference type="PANTHER" id="PTHR48018">
    <property type="entry name" value="OLFACTORY RECEPTOR"/>
    <property type="match status" value="1"/>
</dbReference>
<evidence type="ECO:0000256" key="7">
    <source>
        <dbReference type="ARBA" id="ARBA00022725"/>
    </source>
</evidence>
<feature type="transmembrane region" description="Helical" evidence="15">
    <location>
        <begin position="27"/>
        <end position="48"/>
    </location>
</feature>
<keyword evidence="6 14" id="KW-0812">Transmembrane</keyword>
<feature type="transmembrane region" description="Helical" evidence="15">
    <location>
        <begin position="197"/>
        <end position="221"/>
    </location>
</feature>
<evidence type="ECO:0000256" key="12">
    <source>
        <dbReference type="ARBA" id="ARBA00023180"/>
    </source>
</evidence>
<evidence type="ECO:0000256" key="14">
    <source>
        <dbReference type="RuleBase" id="RU000688"/>
    </source>
</evidence>
<dbReference type="GeneID" id="101839080"/>
<keyword evidence="13 14" id="KW-0807">Transducer</keyword>
<keyword evidence="17" id="KW-1185">Reference proteome</keyword>